<gene>
    <name evidence="1" type="ORF">ZEAMMB73_Zm00001d007285</name>
</gene>
<sequence length="117" mass="13739">MAGRKAAMVVGSTHPEFTAGDLVWGLSGWEEYTLVTQPESLHKIKHTELPLSYYTGVRLRRCLQLQVGERPRRRAEALPPRWNRYLLRQRGWRDARRRATAHAPWRQGRRLRDDLPV</sequence>
<name>A0A1D6F568_MAIZE</name>
<dbReference type="Gene3D" id="3.90.180.10">
    <property type="entry name" value="Medium-chain alcohol dehydrogenases, catalytic domain"/>
    <property type="match status" value="1"/>
</dbReference>
<organism evidence="1">
    <name type="scientific">Zea mays</name>
    <name type="common">Maize</name>
    <dbReference type="NCBI Taxonomy" id="4577"/>
    <lineage>
        <taxon>Eukaryota</taxon>
        <taxon>Viridiplantae</taxon>
        <taxon>Streptophyta</taxon>
        <taxon>Embryophyta</taxon>
        <taxon>Tracheophyta</taxon>
        <taxon>Spermatophyta</taxon>
        <taxon>Magnoliopsida</taxon>
        <taxon>Liliopsida</taxon>
        <taxon>Poales</taxon>
        <taxon>Poaceae</taxon>
        <taxon>PACMAD clade</taxon>
        <taxon>Panicoideae</taxon>
        <taxon>Andropogonodae</taxon>
        <taxon>Andropogoneae</taxon>
        <taxon>Tripsacinae</taxon>
        <taxon>Zea</taxon>
    </lineage>
</organism>
<reference evidence="1" key="1">
    <citation type="submission" date="2015-12" db="EMBL/GenBank/DDBJ databases">
        <title>Update maize B73 reference genome by single molecule sequencing technologies.</title>
        <authorList>
            <consortium name="Maize Genome Sequencing Project"/>
            <person name="Ware D."/>
        </authorList>
    </citation>
    <scope>NUCLEOTIDE SEQUENCE [LARGE SCALE GENOMIC DNA]</scope>
    <source>
        <tissue evidence="1">Seedling</tissue>
    </source>
</reference>
<evidence type="ECO:0000313" key="1">
    <source>
        <dbReference type="EMBL" id="ONM26440.1"/>
    </source>
</evidence>
<dbReference type="InterPro" id="IPR011032">
    <property type="entry name" value="GroES-like_sf"/>
</dbReference>
<dbReference type="AlphaFoldDB" id="A0A1D6F568"/>
<dbReference type="PANTHER" id="PTHR43205:SF23">
    <property type="entry name" value="OXIDOREDUCTASE P1, PUTATIVE, EXPRESSED-RELATED"/>
    <property type="match status" value="1"/>
</dbReference>
<dbReference type="PANTHER" id="PTHR43205">
    <property type="entry name" value="PROSTAGLANDIN REDUCTASE"/>
    <property type="match status" value="1"/>
</dbReference>
<proteinExistence type="predicted"/>
<dbReference type="EMBL" id="CM007648">
    <property type="protein sequence ID" value="ONM26440.1"/>
    <property type="molecule type" value="Genomic_DNA"/>
</dbReference>
<accession>A0A1D6F568</accession>
<dbReference type="SUPFAM" id="SSF50129">
    <property type="entry name" value="GroES-like"/>
    <property type="match status" value="1"/>
</dbReference>
<dbReference type="InterPro" id="IPR045010">
    <property type="entry name" value="MDR_fam"/>
</dbReference>
<dbReference type="GO" id="GO:0016628">
    <property type="term" value="F:oxidoreductase activity, acting on the CH-CH group of donors, NAD or NADP as acceptor"/>
    <property type="evidence" value="ECO:0007669"/>
    <property type="project" value="InterPro"/>
</dbReference>
<protein>
    <submittedName>
        <fullName evidence="1">NADP-dependent alkenal double bond reductase P2</fullName>
    </submittedName>
</protein>